<feature type="domain" description="UvrD-like helicase ATP-binding" evidence="15">
    <location>
        <begin position="10"/>
        <end position="494"/>
    </location>
</feature>
<organism evidence="17 18">
    <name type="scientific">Facklamia hominis</name>
    <dbReference type="NCBI Taxonomy" id="178214"/>
    <lineage>
        <taxon>Bacteria</taxon>
        <taxon>Bacillati</taxon>
        <taxon>Bacillota</taxon>
        <taxon>Bacilli</taxon>
        <taxon>Lactobacillales</taxon>
        <taxon>Aerococcaceae</taxon>
        <taxon>Facklamia</taxon>
    </lineage>
</organism>
<gene>
    <name evidence="17" type="primary">addA</name>
    <name evidence="17" type="ORF">QP433_00460</name>
</gene>
<dbReference type="GO" id="GO:0005829">
    <property type="term" value="C:cytosol"/>
    <property type="evidence" value="ECO:0007669"/>
    <property type="project" value="TreeGrafter"/>
</dbReference>
<comment type="catalytic activity">
    <reaction evidence="11">
        <text>Couples ATP hydrolysis with the unwinding of duplex DNA by translocating in the 3'-5' direction.</text>
        <dbReference type="EC" id="5.6.2.4"/>
    </reaction>
</comment>
<evidence type="ECO:0000256" key="11">
    <source>
        <dbReference type="ARBA" id="ARBA00034617"/>
    </source>
</evidence>
<dbReference type="GO" id="GO:0033202">
    <property type="term" value="C:DNA helicase complex"/>
    <property type="evidence" value="ECO:0007669"/>
    <property type="project" value="TreeGrafter"/>
</dbReference>
<dbReference type="GO" id="GO:0005524">
    <property type="term" value="F:ATP binding"/>
    <property type="evidence" value="ECO:0007669"/>
    <property type="project" value="UniProtKB-UniRule"/>
</dbReference>
<dbReference type="Proteomes" id="UP001229251">
    <property type="component" value="Unassembled WGS sequence"/>
</dbReference>
<dbReference type="GO" id="GO:0043138">
    <property type="term" value="F:3'-5' DNA helicase activity"/>
    <property type="evidence" value="ECO:0007669"/>
    <property type="project" value="UniProtKB-EC"/>
</dbReference>
<keyword evidence="4 14" id="KW-0378">Hydrolase</keyword>
<dbReference type="PROSITE" id="PS51198">
    <property type="entry name" value="UVRD_HELICASE_ATP_BIND"/>
    <property type="match status" value="1"/>
</dbReference>
<evidence type="ECO:0000256" key="14">
    <source>
        <dbReference type="PROSITE-ProRule" id="PRU00560"/>
    </source>
</evidence>
<dbReference type="InterPro" id="IPR014152">
    <property type="entry name" value="AddA"/>
</dbReference>
<protein>
    <recommendedName>
        <fullName evidence="12">DNA 3'-5' helicase</fullName>
        <ecNumber evidence="12">5.6.2.4</ecNumber>
    </recommendedName>
</protein>
<accession>A0AAJ1Q3X6</accession>
<comment type="catalytic activity">
    <reaction evidence="13">
        <text>ATP + H2O = ADP + phosphate + H(+)</text>
        <dbReference type="Rhea" id="RHEA:13065"/>
        <dbReference type="ChEBI" id="CHEBI:15377"/>
        <dbReference type="ChEBI" id="CHEBI:15378"/>
        <dbReference type="ChEBI" id="CHEBI:30616"/>
        <dbReference type="ChEBI" id="CHEBI:43474"/>
        <dbReference type="ChEBI" id="CHEBI:456216"/>
        <dbReference type="EC" id="5.6.2.4"/>
    </reaction>
</comment>
<dbReference type="EMBL" id="JASOOE010000001">
    <property type="protein sequence ID" value="MDK7186449.1"/>
    <property type="molecule type" value="Genomic_DNA"/>
</dbReference>
<keyword evidence="1" id="KW-0540">Nuclease</keyword>
<proteinExistence type="predicted"/>
<name>A0AAJ1Q3X6_9LACT</name>
<keyword evidence="5 14" id="KW-0347">Helicase</keyword>
<evidence type="ECO:0000256" key="1">
    <source>
        <dbReference type="ARBA" id="ARBA00022722"/>
    </source>
</evidence>
<evidence type="ECO:0000313" key="17">
    <source>
        <dbReference type="EMBL" id="MDK7186449.1"/>
    </source>
</evidence>
<sequence length="1291" mass="149827">MGLPIKPANSHFNDQQWQAIYQKGDNLLVAASAGSGKTSVLIERILQHLNSTYAEIDQLLVVTFTEAAALEMKERMDKKLQQAIQTSSGSHLTYLLGQRDKLSQAHIRTLHAFCLQVIQRFFYLSDINPDFRLITSSAELELIYLRAWQRVVEQIHQEDSDQLLKPVDFQRLLDCYSSSRDSQGLLDLVKAIYQFALAHPQPMVWLKEACHGFNSLEEFFDSELYANGLEVTLKAGCQLALHSYEHIESILMSCSQTCIDKYQSLLQNEAQAVRTIYQALLEKSPQKIFQSLDQLSFDRWPSSRGKQLEEDLEWIQEMKELRDQAKNQLNNLQKLFPYDLAQSKSIEIKIQVDLQRLGQLCQAFYEQIQWIKKQEALMDYNDLEHVTLDLLAPYDPNTQSRQASPAAHYYQAQFKEVMVDEYQDINEIQSEILAWLSHEYVPNQKGNLFMVGDVKQSIYGFRMAEPSLFLAKYLAYQDNQGGQLIQLDRNYRSRFEVLNFTNYLFERLMDHKFGQMDYGLAESLKLGRNDFDYSGPDSPYQIEILLYNKEGLEEAEEAEDLDSDASGLFDASIQAEALMIAQDIHNKIRSGYQIYDKDRGQDRQITFRDIVVLCPTKASFLPLHEAMNYYGLPFMSQDLEAYFQRQEIQLMLALLKLLDNPIQDIPWVAILRSYFVGLDDNDLSRIRLAHPNGSYYEALVHYLYQIEPTHQYYSSELQKRIKAFYQQLLSWMDYQNNHRLDELIWLIYQDTGFLDFVMGLDHGPKRQANLHAFYQLGQTLAQQGKQTLTAFIQYIDKMLDHEKDLAEPLLIEENQNQIQAMTIHASKGKEYPIVYLMNLSRKFNQQDLRRPVCLTKNFGMGIDYYESDQRLIYQSLSKVAQQQVLEQNAKSEELRKLYVALTRAEQKIILVGTINKEEEWENWQDQVVKAKDPESVLVDLASRSQAKHFLRWIASALALYRANTQGNAKLQEGDFKVSIKNQSQVQEQLPTINAWSTLKDPNLWLQENWEPLVNRQPDSSINLARLNQQLFYDYPYIHSSQTSSYQSVSELKRLFEEPDHPHISHFEDRRPGIVDQGVQSLPFMQDAFLAPEFMQEDRMTASRIGSLNHFFMQKIDFSEFQARSIQQYPSVLNQQANRLLNQGYLTKQEIGHLAVDSISHFLASSLGQEMIDNAANIQKERPYSYWVKASELFQNLPQASLKFAEDHVLIHGVIDAYWLRSNEGFVLIDYKTDRFHPSAHLSKEEQLARLKLKYQTQLSLYAQALKNALNMEAAGIYLVALDFNQVISMTE</sequence>
<keyword evidence="6" id="KW-0269">Exonuclease</keyword>
<keyword evidence="8" id="KW-0238">DNA-binding</keyword>
<dbReference type="PANTHER" id="PTHR11070:SF48">
    <property type="entry name" value="ATP-DEPENDENT HELICASE_NUCLEASE SUBUNIT A"/>
    <property type="match status" value="1"/>
</dbReference>
<dbReference type="InterPro" id="IPR011604">
    <property type="entry name" value="PDDEXK-like_dom_sf"/>
</dbReference>
<feature type="binding site" evidence="14">
    <location>
        <begin position="31"/>
        <end position="38"/>
    </location>
    <ligand>
        <name>ATP</name>
        <dbReference type="ChEBI" id="CHEBI:30616"/>
    </ligand>
</feature>
<evidence type="ECO:0000256" key="13">
    <source>
        <dbReference type="ARBA" id="ARBA00048988"/>
    </source>
</evidence>
<evidence type="ECO:0000259" key="16">
    <source>
        <dbReference type="PROSITE" id="PS51217"/>
    </source>
</evidence>
<keyword evidence="7 14" id="KW-0067">ATP-binding</keyword>
<evidence type="ECO:0000256" key="10">
    <source>
        <dbReference type="ARBA" id="ARBA00023235"/>
    </source>
</evidence>
<dbReference type="InterPro" id="IPR000212">
    <property type="entry name" value="DNA_helicase_UvrD/REP"/>
</dbReference>
<dbReference type="GO" id="GO:0000725">
    <property type="term" value="P:recombinational repair"/>
    <property type="evidence" value="ECO:0007669"/>
    <property type="project" value="TreeGrafter"/>
</dbReference>
<comment type="caution">
    <text evidence="17">The sequence shown here is derived from an EMBL/GenBank/DDBJ whole genome shotgun (WGS) entry which is preliminary data.</text>
</comment>
<dbReference type="Pfam" id="PF13361">
    <property type="entry name" value="UvrD_C"/>
    <property type="match status" value="1"/>
</dbReference>
<dbReference type="InterPro" id="IPR014016">
    <property type="entry name" value="UvrD-like_ATP-bd"/>
</dbReference>
<evidence type="ECO:0000259" key="15">
    <source>
        <dbReference type="PROSITE" id="PS51198"/>
    </source>
</evidence>
<dbReference type="GO" id="GO:0003677">
    <property type="term" value="F:DNA binding"/>
    <property type="evidence" value="ECO:0007669"/>
    <property type="project" value="UniProtKB-KW"/>
</dbReference>
<keyword evidence="3" id="KW-0227">DNA damage</keyword>
<evidence type="ECO:0000256" key="4">
    <source>
        <dbReference type="ARBA" id="ARBA00022801"/>
    </source>
</evidence>
<dbReference type="GO" id="GO:0006302">
    <property type="term" value="P:double-strand break repair"/>
    <property type="evidence" value="ECO:0007669"/>
    <property type="project" value="InterPro"/>
</dbReference>
<evidence type="ECO:0000256" key="7">
    <source>
        <dbReference type="ARBA" id="ARBA00022840"/>
    </source>
</evidence>
<dbReference type="NCBIfam" id="TIGR02785">
    <property type="entry name" value="addA_Gpos"/>
    <property type="match status" value="1"/>
</dbReference>
<dbReference type="EC" id="5.6.2.4" evidence="12"/>
<dbReference type="InterPro" id="IPR011335">
    <property type="entry name" value="Restrct_endonuc-II-like"/>
</dbReference>
<dbReference type="InterPro" id="IPR014017">
    <property type="entry name" value="DNA_helicase_UvrD-like_C"/>
</dbReference>
<dbReference type="PANTHER" id="PTHR11070">
    <property type="entry name" value="UVRD / RECB / PCRA DNA HELICASE FAMILY MEMBER"/>
    <property type="match status" value="1"/>
</dbReference>
<dbReference type="Gene3D" id="3.40.50.300">
    <property type="entry name" value="P-loop containing nucleotide triphosphate hydrolases"/>
    <property type="match status" value="4"/>
</dbReference>
<dbReference type="PROSITE" id="PS51217">
    <property type="entry name" value="UVRD_HELICASE_CTER"/>
    <property type="match status" value="1"/>
</dbReference>
<dbReference type="SUPFAM" id="SSF52980">
    <property type="entry name" value="Restriction endonuclease-like"/>
    <property type="match status" value="1"/>
</dbReference>
<dbReference type="GO" id="GO:0004527">
    <property type="term" value="F:exonuclease activity"/>
    <property type="evidence" value="ECO:0007669"/>
    <property type="project" value="UniProtKB-KW"/>
</dbReference>
<dbReference type="Gene3D" id="1.10.486.10">
    <property type="entry name" value="PCRA, domain 4"/>
    <property type="match status" value="1"/>
</dbReference>
<keyword evidence="10" id="KW-0413">Isomerase</keyword>
<evidence type="ECO:0000256" key="8">
    <source>
        <dbReference type="ARBA" id="ARBA00023125"/>
    </source>
</evidence>
<dbReference type="Pfam" id="PF00580">
    <property type="entry name" value="UvrD-helicase"/>
    <property type="match status" value="1"/>
</dbReference>
<dbReference type="RefSeq" id="WP_285065138.1">
    <property type="nucleotide sequence ID" value="NZ_JASOOE010000001.1"/>
</dbReference>
<feature type="domain" description="UvrD-like helicase C-terminal" evidence="16">
    <location>
        <begin position="535"/>
        <end position="828"/>
    </location>
</feature>
<evidence type="ECO:0000256" key="2">
    <source>
        <dbReference type="ARBA" id="ARBA00022741"/>
    </source>
</evidence>
<dbReference type="SUPFAM" id="SSF52540">
    <property type="entry name" value="P-loop containing nucleoside triphosphate hydrolases"/>
    <property type="match status" value="1"/>
</dbReference>
<keyword evidence="2 14" id="KW-0547">Nucleotide-binding</keyword>
<evidence type="ECO:0000256" key="5">
    <source>
        <dbReference type="ARBA" id="ARBA00022806"/>
    </source>
</evidence>
<evidence type="ECO:0000313" key="18">
    <source>
        <dbReference type="Proteomes" id="UP001229251"/>
    </source>
</evidence>
<evidence type="ECO:0000256" key="9">
    <source>
        <dbReference type="ARBA" id="ARBA00023204"/>
    </source>
</evidence>
<evidence type="ECO:0000256" key="3">
    <source>
        <dbReference type="ARBA" id="ARBA00022763"/>
    </source>
</evidence>
<evidence type="ECO:0000256" key="6">
    <source>
        <dbReference type="ARBA" id="ARBA00022839"/>
    </source>
</evidence>
<dbReference type="Gene3D" id="3.90.320.10">
    <property type="match status" value="1"/>
</dbReference>
<dbReference type="InterPro" id="IPR027417">
    <property type="entry name" value="P-loop_NTPase"/>
</dbReference>
<reference evidence="17" key="1">
    <citation type="submission" date="2023-05" db="EMBL/GenBank/DDBJ databases">
        <title>Cataloging the Phylogenetic Diversity of Human Bladder Bacteria.</title>
        <authorList>
            <person name="Du J."/>
        </authorList>
    </citation>
    <scope>NUCLEOTIDE SEQUENCE</scope>
    <source>
        <strain evidence="17">UMB1231</strain>
    </source>
</reference>
<keyword evidence="9" id="KW-0234">DNA repair</keyword>
<evidence type="ECO:0000256" key="12">
    <source>
        <dbReference type="ARBA" id="ARBA00034808"/>
    </source>
</evidence>